<reference evidence="4 5" key="1">
    <citation type="submission" date="2016-10" db="EMBL/GenBank/DDBJ databases">
        <authorList>
            <person name="de Groot N.N."/>
        </authorList>
    </citation>
    <scope>NUCLEOTIDE SEQUENCE [LARGE SCALE GENOMIC DNA]</scope>
    <source>
        <strain evidence="4 5">DSM 13760</strain>
    </source>
</reference>
<feature type="compositionally biased region" description="Basic and acidic residues" evidence="2">
    <location>
        <begin position="30"/>
        <end position="48"/>
    </location>
</feature>
<dbReference type="PROSITE" id="PS51257">
    <property type="entry name" value="PROKAR_LIPOPROTEIN"/>
    <property type="match status" value="1"/>
</dbReference>
<accession>A0A1H9SHC3</accession>
<name>A0A1H9SHC3_9LACT</name>
<evidence type="ECO:0000256" key="3">
    <source>
        <dbReference type="SAM" id="SignalP"/>
    </source>
</evidence>
<sequence>MRRLKNLGILGFITLLSLVMVACGSASNSSDKEEKSAGKETEETPKDQLVDLAIGSSVTINEVTITVNSVEDGPEASGSPTYEVNVTYENNSDKSMNASPYDWTTVLNTGSDKAHVGGKSFHTTSIAKGKEWTGVVTLWKGQAPEKIKFESSFLNVGGEDHQVTWVVNDEE</sequence>
<evidence type="ECO:0000313" key="5">
    <source>
        <dbReference type="Proteomes" id="UP000198948"/>
    </source>
</evidence>
<proteinExistence type="predicted"/>
<dbReference type="Proteomes" id="UP000198948">
    <property type="component" value="Unassembled WGS sequence"/>
</dbReference>
<dbReference type="Gene3D" id="2.60.40.1240">
    <property type="match status" value="1"/>
</dbReference>
<evidence type="ECO:0008006" key="6">
    <source>
        <dbReference type="Google" id="ProtNLM"/>
    </source>
</evidence>
<dbReference type="InterPro" id="IPR029050">
    <property type="entry name" value="Immunoprotect_excell_Ig-like"/>
</dbReference>
<feature type="chain" id="PRO_5039169328" description="DUF4352 domain-containing protein" evidence="3">
    <location>
        <begin position="23"/>
        <end position="171"/>
    </location>
</feature>
<dbReference type="RefSeq" id="WP_092651917.1">
    <property type="nucleotide sequence ID" value="NZ_FOHA01000007.1"/>
</dbReference>
<feature type="region of interest" description="Disordered" evidence="2">
    <location>
        <begin position="27"/>
        <end position="48"/>
    </location>
</feature>
<gene>
    <name evidence="4" type="ORF">SAMN04488559_107124</name>
</gene>
<evidence type="ECO:0000256" key="1">
    <source>
        <dbReference type="ARBA" id="ARBA00022729"/>
    </source>
</evidence>
<evidence type="ECO:0000256" key="2">
    <source>
        <dbReference type="SAM" id="MobiDB-lite"/>
    </source>
</evidence>
<dbReference type="EMBL" id="FOHA01000007">
    <property type="protein sequence ID" value="SER84456.1"/>
    <property type="molecule type" value="Genomic_DNA"/>
</dbReference>
<feature type="signal peptide" evidence="3">
    <location>
        <begin position="1"/>
        <end position="22"/>
    </location>
</feature>
<keyword evidence="1 3" id="KW-0732">Signal</keyword>
<evidence type="ECO:0000313" key="4">
    <source>
        <dbReference type="EMBL" id="SER84456.1"/>
    </source>
</evidence>
<protein>
    <recommendedName>
        <fullName evidence="6">DUF4352 domain-containing protein</fullName>
    </recommendedName>
</protein>
<dbReference type="AlphaFoldDB" id="A0A1H9SHC3"/>
<keyword evidence="5" id="KW-1185">Reference proteome</keyword>
<organism evidence="4 5">
    <name type="scientific">Isobaculum melis</name>
    <dbReference type="NCBI Taxonomy" id="142588"/>
    <lineage>
        <taxon>Bacteria</taxon>
        <taxon>Bacillati</taxon>
        <taxon>Bacillota</taxon>
        <taxon>Bacilli</taxon>
        <taxon>Lactobacillales</taxon>
        <taxon>Carnobacteriaceae</taxon>
        <taxon>Isobaculum</taxon>
    </lineage>
</organism>